<name>A0A0E0M2L0_ORYPU</name>
<dbReference type="InterPro" id="IPR029063">
    <property type="entry name" value="SAM-dependent_MTases_sf"/>
</dbReference>
<dbReference type="InterPro" id="IPR050362">
    <property type="entry name" value="Cation-dep_OMT"/>
</dbReference>
<evidence type="ECO:0000313" key="7">
    <source>
        <dbReference type="Proteomes" id="UP000026962"/>
    </source>
</evidence>
<evidence type="ECO:0008006" key="8">
    <source>
        <dbReference type="Google" id="ProtNLM"/>
    </source>
</evidence>
<proteinExistence type="inferred from homology"/>
<comment type="similarity">
    <text evidence="4">Belongs to the class I-like SAM-binding methyltransferase superfamily. Cation-dependent O-methyltransferase family.</text>
</comment>
<dbReference type="GO" id="GO:0008757">
    <property type="term" value="F:S-adenosylmethionine-dependent methyltransferase activity"/>
    <property type="evidence" value="ECO:0007669"/>
    <property type="project" value="TreeGrafter"/>
</dbReference>
<evidence type="ECO:0000256" key="2">
    <source>
        <dbReference type="ARBA" id="ARBA00022679"/>
    </source>
</evidence>
<dbReference type="Pfam" id="PF01596">
    <property type="entry name" value="Methyltransf_3"/>
    <property type="match status" value="3"/>
</dbReference>
<organism evidence="6">
    <name type="scientific">Oryza punctata</name>
    <name type="common">Red rice</name>
    <dbReference type="NCBI Taxonomy" id="4537"/>
    <lineage>
        <taxon>Eukaryota</taxon>
        <taxon>Viridiplantae</taxon>
        <taxon>Streptophyta</taxon>
        <taxon>Embryophyta</taxon>
        <taxon>Tracheophyta</taxon>
        <taxon>Spermatophyta</taxon>
        <taxon>Magnoliopsida</taxon>
        <taxon>Liliopsida</taxon>
        <taxon>Poales</taxon>
        <taxon>Poaceae</taxon>
        <taxon>BOP clade</taxon>
        <taxon>Oryzoideae</taxon>
        <taxon>Oryzeae</taxon>
        <taxon>Oryzinae</taxon>
        <taxon>Oryza</taxon>
    </lineage>
</organism>
<dbReference type="AlphaFoldDB" id="A0A0E0M2L0"/>
<dbReference type="Gramene" id="OPUNC09G12670.2">
    <property type="protein sequence ID" value="OPUNC09G12670.2"/>
    <property type="gene ID" value="OPUNC09G12670"/>
</dbReference>
<evidence type="ECO:0000256" key="1">
    <source>
        <dbReference type="ARBA" id="ARBA00022603"/>
    </source>
</evidence>
<dbReference type="Proteomes" id="UP000026962">
    <property type="component" value="Chromosome 9"/>
</dbReference>
<dbReference type="PANTHER" id="PTHR10509">
    <property type="entry name" value="O-METHYLTRANSFERASE-RELATED"/>
    <property type="match status" value="1"/>
</dbReference>
<keyword evidence="7" id="KW-1185">Reference proteome</keyword>
<feature type="compositionally biased region" description="Gly residues" evidence="5">
    <location>
        <begin position="290"/>
        <end position="299"/>
    </location>
</feature>
<dbReference type="PANTHER" id="PTHR10509:SF92">
    <property type="entry name" value="OS09G0481400 PROTEIN"/>
    <property type="match status" value="1"/>
</dbReference>
<reference evidence="6" key="1">
    <citation type="submission" date="2015-04" db="UniProtKB">
        <authorList>
            <consortium name="EnsemblPlants"/>
        </authorList>
    </citation>
    <scope>IDENTIFICATION</scope>
</reference>
<dbReference type="InterPro" id="IPR002935">
    <property type="entry name" value="SAM_O-MeTrfase"/>
</dbReference>
<dbReference type="HOGENOM" id="CLU_019076_0_0_1"/>
<dbReference type="OMA" id="YRNYHER"/>
<dbReference type="PROSITE" id="PS51682">
    <property type="entry name" value="SAM_OMT_I"/>
    <property type="match status" value="2"/>
</dbReference>
<dbReference type="SUPFAM" id="SSF53335">
    <property type="entry name" value="S-adenosyl-L-methionine-dependent methyltransferases"/>
    <property type="match status" value="2"/>
</dbReference>
<dbReference type="Gene3D" id="3.40.50.150">
    <property type="entry name" value="Vaccinia Virus protein VP39"/>
    <property type="match status" value="2"/>
</dbReference>
<dbReference type="GO" id="GO:0032259">
    <property type="term" value="P:methylation"/>
    <property type="evidence" value="ECO:0007669"/>
    <property type="project" value="UniProtKB-KW"/>
</dbReference>
<keyword evidence="2" id="KW-0808">Transferase</keyword>
<feature type="region of interest" description="Disordered" evidence="5">
    <location>
        <begin position="273"/>
        <end position="300"/>
    </location>
</feature>
<keyword evidence="3" id="KW-0949">S-adenosyl-L-methionine</keyword>
<protein>
    <recommendedName>
        <fullName evidence="8">Caffeoyl-CoA O-methyltransferase</fullName>
    </recommendedName>
</protein>
<sequence>MNTNYWTAMCVTGPSHGPAAGENGGDDDVRDIHRPGDSKTLLKSDTLYQYILDTTVLPQEPPCLRELRFLTDKHELALMASPADEMQLLGVLVKMIGARNAIEVGVFTGNSLLATALALPDDGRVVAIDRDRRGYDAVARPELDRAGVVHKVEFRENVALDVLDELLATAAAAAADDDDGGFDFAFVDADKASYVSYHERLLRLVRVGGLVVYDNTLWGGAVAMPAGAPMSSTDRRVTATIRELNAVVAADPRVEVCQLPVADGLVASATNHQEEQMAATGAGEGKETASGGGGGGGGSLHSKTLLKSEPLYQYVLESTVFPREPDCLRELRLATANDPMAVMAASPDQVQLFGLLIELIGAKNAIEVGVFTGYSLLATALALPDDGKVSSGARITTVRYIACVILILDFRAWWQIVAIDVSRESYDEVGAPVIDKAGVAHKVDFRVGLAMPVLDQLVAEEENKGKFDFAFVDADKVNFLGYHERLLQLVRVGGLIAYDNTLWGGSVAAPPPPADEAHLSGRDRSLAALAREFNAVIAADRRVQPCQLAIADGVMLCRRVA</sequence>
<keyword evidence="1" id="KW-0489">Methyltransferase</keyword>
<evidence type="ECO:0000313" key="6">
    <source>
        <dbReference type="EnsemblPlants" id="OPUNC09G12670.2"/>
    </source>
</evidence>
<evidence type="ECO:0000256" key="3">
    <source>
        <dbReference type="ARBA" id="ARBA00022691"/>
    </source>
</evidence>
<evidence type="ECO:0000256" key="4">
    <source>
        <dbReference type="ARBA" id="ARBA00023453"/>
    </source>
</evidence>
<dbReference type="eggNOG" id="KOG1663">
    <property type="taxonomic scope" value="Eukaryota"/>
</dbReference>
<dbReference type="GO" id="GO:0008171">
    <property type="term" value="F:O-methyltransferase activity"/>
    <property type="evidence" value="ECO:0007669"/>
    <property type="project" value="InterPro"/>
</dbReference>
<evidence type="ECO:0000256" key="5">
    <source>
        <dbReference type="SAM" id="MobiDB-lite"/>
    </source>
</evidence>
<dbReference type="STRING" id="4537.A0A0E0M2L0"/>
<dbReference type="EnsemblPlants" id="OPUNC09G12670.2">
    <property type="protein sequence ID" value="OPUNC09G12670.2"/>
    <property type="gene ID" value="OPUNC09G12670"/>
</dbReference>
<reference evidence="6" key="2">
    <citation type="submission" date="2018-05" db="EMBL/GenBank/DDBJ databases">
        <title>OpunRS2 (Oryza punctata Reference Sequence Version 2).</title>
        <authorList>
            <person name="Zhang J."/>
            <person name="Kudrna D."/>
            <person name="Lee S."/>
            <person name="Talag J."/>
            <person name="Welchert J."/>
            <person name="Wing R.A."/>
        </authorList>
    </citation>
    <scope>NUCLEOTIDE SEQUENCE [LARGE SCALE GENOMIC DNA]</scope>
</reference>
<accession>A0A0E0M2L0</accession>